<proteinExistence type="predicted"/>
<evidence type="ECO:0000313" key="2">
    <source>
        <dbReference type="WBParaSite" id="PgR023_g073_t01"/>
    </source>
</evidence>
<keyword evidence="1" id="KW-1185">Reference proteome</keyword>
<sequence length="145" mass="17032">WTSRSLTARSSRRTALSSVAVPAWWSYRSLRSWFARCAVRSGCTAFTGWTLWSAWPWWSLWSFRSFARTLVRISFKHLWWRNSHETWRPYVSHEAINAVCTISAWLSRRTWWTTLAGAATTKHLTMLPFTVFLKRFRVCGNHGSA</sequence>
<protein>
    <submittedName>
        <fullName evidence="2">Uncharacterized protein</fullName>
    </submittedName>
</protein>
<dbReference type="WBParaSite" id="PgR023_g073_t01">
    <property type="protein sequence ID" value="PgR023_g073_t01"/>
    <property type="gene ID" value="PgR023_g073"/>
</dbReference>
<name>A0A915B355_PARUN</name>
<dbReference type="Proteomes" id="UP000887569">
    <property type="component" value="Unplaced"/>
</dbReference>
<reference evidence="2" key="1">
    <citation type="submission" date="2022-11" db="UniProtKB">
        <authorList>
            <consortium name="WormBaseParasite"/>
        </authorList>
    </citation>
    <scope>IDENTIFICATION</scope>
</reference>
<organism evidence="1 2">
    <name type="scientific">Parascaris univalens</name>
    <name type="common">Nematode worm</name>
    <dbReference type="NCBI Taxonomy" id="6257"/>
    <lineage>
        <taxon>Eukaryota</taxon>
        <taxon>Metazoa</taxon>
        <taxon>Ecdysozoa</taxon>
        <taxon>Nematoda</taxon>
        <taxon>Chromadorea</taxon>
        <taxon>Rhabditida</taxon>
        <taxon>Spirurina</taxon>
        <taxon>Ascaridomorpha</taxon>
        <taxon>Ascaridoidea</taxon>
        <taxon>Ascarididae</taxon>
        <taxon>Parascaris</taxon>
    </lineage>
</organism>
<evidence type="ECO:0000313" key="1">
    <source>
        <dbReference type="Proteomes" id="UP000887569"/>
    </source>
</evidence>
<dbReference type="AlphaFoldDB" id="A0A915B355"/>
<accession>A0A915B355</accession>